<gene>
    <name evidence="1" type="ORF">HYALB_00006080</name>
</gene>
<dbReference type="AlphaFoldDB" id="A0A9N9M0D8"/>
<comment type="caution">
    <text evidence="1">The sequence shown here is derived from an EMBL/GenBank/DDBJ whole genome shotgun (WGS) entry which is preliminary data.</text>
</comment>
<sequence length="92" mass="10660">MRIPISKSTEATWKQIKLNDRAVRAEDQDDALTTRLYFGQGPCGKNMRQYLREFEGHQRYLGPKDIWRRKGTVGYGITMKKDKGEFPKAPLA</sequence>
<evidence type="ECO:0000313" key="2">
    <source>
        <dbReference type="Proteomes" id="UP000701801"/>
    </source>
</evidence>
<organism evidence="1 2">
    <name type="scientific">Hymenoscyphus albidus</name>
    <dbReference type="NCBI Taxonomy" id="595503"/>
    <lineage>
        <taxon>Eukaryota</taxon>
        <taxon>Fungi</taxon>
        <taxon>Dikarya</taxon>
        <taxon>Ascomycota</taxon>
        <taxon>Pezizomycotina</taxon>
        <taxon>Leotiomycetes</taxon>
        <taxon>Helotiales</taxon>
        <taxon>Helotiaceae</taxon>
        <taxon>Hymenoscyphus</taxon>
    </lineage>
</organism>
<protein>
    <submittedName>
        <fullName evidence="1">Uncharacterized protein</fullName>
    </submittedName>
</protein>
<reference evidence="1" key="1">
    <citation type="submission" date="2021-07" db="EMBL/GenBank/DDBJ databases">
        <authorList>
            <person name="Durling M."/>
        </authorList>
    </citation>
    <scope>NUCLEOTIDE SEQUENCE</scope>
</reference>
<name>A0A9N9M0D8_9HELO</name>
<dbReference type="Proteomes" id="UP000701801">
    <property type="component" value="Unassembled WGS sequence"/>
</dbReference>
<evidence type="ECO:0000313" key="1">
    <source>
        <dbReference type="EMBL" id="CAG8983052.1"/>
    </source>
</evidence>
<dbReference type="EMBL" id="CAJVRM010000709">
    <property type="protein sequence ID" value="CAG8983052.1"/>
    <property type="molecule type" value="Genomic_DNA"/>
</dbReference>
<proteinExistence type="predicted"/>
<keyword evidence="2" id="KW-1185">Reference proteome</keyword>
<accession>A0A9N9M0D8</accession>